<dbReference type="Gene3D" id="3.90.550.10">
    <property type="entry name" value="Spore Coat Polysaccharide Biosynthesis Protein SpsA, Chain A"/>
    <property type="match status" value="1"/>
</dbReference>
<dbReference type="PANTHER" id="PTHR42883">
    <property type="entry name" value="GLUCOSE-1-PHOSPHATE THYMIDYLTRANSFERASE"/>
    <property type="match status" value="1"/>
</dbReference>
<dbReference type="Pfam" id="PF00483">
    <property type="entry name" value="NTP_transferase"/>
    <property type="match status" value="1"/>
</dbReference>
<dbReference type="RefSeq" id="WP_263036757.1">
    <property type="nucleotide sequence ID" value="NZ_JAOTPL010000002.1"/>
</dbReference>
<keyword evidence="3" id="KW-1185">Reference proteome</keyword>
<reference evidence="2" key="1">
    <citation type="submission" date="2022-10" db="EMBL/GenBank/DDBJ databases">
        <authorList>
            <person name="Kim H.S."/>
            <person name="Kim J.-S."/>
            <person name="Suh M.K."/>
            <person name="Eom M.K."/>
            <person name="Lee J.-S."/>
        </authorList>
    </citation>
    <scope>NUCLEOTIDE SEQUENCE</scope>
    <source>
        <strain evidence="2">LIP-5</strain>
    </source>
</reference>
<evidence type="ECO:0000313" key="3">
    <source>
        <dbReference type="Proteomes" id="UP001209317"/>
    </source>
</evidence>
<proteinExistence type="predicted"/>
<sequence length="331" mass="36326">MKAIIPVAGTGAKLRPHTYTQPKALLPVAGKTVLDFTVEQLKNAGIREFIFIIGYLGGKVQEHVNEKYPDLICHFVQQDKREGTGHAIILAKEIVANDELIIVMGDTITDFDVAEVINADKTMIAVKRVDDPRGFGVVQLKADGYISHLEEKPAIPMSNTALVGVYRIKETNILFECLDTLFSDNIKTHGQYHLTDALQCMISKGVRMKSFGVRRWYDCGRKDTLLETNAFLLKHQSMGIHESVTTERSIIIAPVSIGANCVIEGSIIGPHISVGENTIISNSIARDSIIGSYAKLEDMVIYNSLIGSDVSLHGSGKSLNVGDNTEIDFNK</sequence>
<organism evidence="2 3">
    <name type="scientific">Haoranjiania flava</name>
    <dbReference type="NCBI Taxonomy" id="1856322"/>
    <lineage>
        <taxon>Bacteria</taxon>
        <taxon>Pseudomonadati</taxon>
        <taxon>Bacteroidota</taxon>
        <taxon>Chitinophagia</taxon>
        <taxon>Chitinophagales</taxon>
        <taxon>Chitinophagaceae</taxon>
        <taxon>Haoranjiania</taxon>
    </lineage>
</organism>
<gene>
    <name evidence="2" type="ORF">OD355_01920</name>
</gene>
<dbReference type="InterPro" id="IPR005835">
    <property type="entry name" value="NTP_transferase_dom"/>
</dbReference>
<dbReference type="CDD" id="cd04181">
    <property type="entry name" value="NTP_transferase"/>
    <property type="match status" value="1"/>
</dbReference>
<evidence type="ECO:0000259" key="1">
    <source>
        <dbReference type="Pfam" id="PF00483"/>
    </source>
</evidence>
<dbReference type="Proteomes" id="UP001209317">
    <property type="component" value="Unassembled WGS sequence"/>
</dbReference>
<dbReference type="PANTHER" id="PTHR42883:SF2">
    <property type="entry name" value="THYMIDYLYLTRANSFERASE"/>
    <property type="match status" value="1"/>
</dbReference>
<protein>
    <submittedName>
        <fullName evidence="2">Sugar phosphate nucleotidyltransferase</fullName>
    </submittedName>
</protein>
<name>A0AAE3LJD1_9BACT</name>
<dbReference type="SUPFAM" id="SSF53448">
    <property type="entry name" value="Nucleotide-diphospho-sugar transferases"/>
    <property type="match status" value="1"/>
</dbReference>
<comment type="caution">
    <text evidence="2">The sequence shown here is derived from an EMBL/GenBank/DDBJ whole genome shotgun (WGS) entry which is preliminary data.</text>
</comment>
<dbReference type="EMBL" id="JAOTPL010000002">
    <property type="protein sequence ID" value="MCU7693269.1"/>
    <property type="molecule type" value="Genomic_DNA"/>
</dbReference>
<evidence type="ECO:0000313" key="2">
    <source>
        <dbReference type="EMBL" id="MCU7693269.1"/>
    </source>
</evidence>
<dbReference type="InterPro" id="IPR029044">
    <property type="entry name" value="Nucleotide-diphossugar_trans"/>
</dbReference>
<dbReference type="AlphaFoldDB" id="A0AAE3LJD1"/>
<accession>A0AAE3LJD1</accession>
<dbReference type="Gene3D" id="2.160.10.10">
    <property type="entry name" value="Hexapeptide repeat proteins"/>
    <property type="match status" value="1"/>
</dbReference>
<feature type="domain" description="Nucleotidyl transferase" evidence="1">
    <location>
        <begin position="2"/>
        <end position="234"/>
    </location>
</feature>